<evidence type="ECO:0000259" key="3">
    <source>
        <dbReference type="Pfam" id="PF07811"/>
    </source>
</evidence>
<organism evidence="4 5">
    <name type="scientific">Solilutibacter pythonis</name>
    <dbReference type="NCBI Taxonomy" id="2483112"/>
    <lineage>
        <taxon>Bacteria</taxon>
        <taxon>Pseudomonadati</taxon>
        <taxon>Pseudomonadota</taxon>
        <taxon>Gammaproteobacteria</taxon>
        <taxon>Lysobacterales</taxon>
        <taxon>Lysobacteraceae</taxon>
        <taxon>Solilutibacter</taxon>
    </lineage>
</organism>
<dbReference type="OrthoDB" id="8830148at2"/>
<keyword evidence="2" id="KW-0812">Transmembrane</keyword>
<protein>
    <recommendedName>
        <fullName evidence="3">TadE-like domain-containing protein</fullName>
    </recommendedName>
</protein>
<name>A0A3M2I2T3_9GAMM</name>
<reference evidence="4 5" key="1">
    <citation type="submission" date="2018-10" db="EMBL/GenBank/DDBJ databases">
        <title>Proposal of Lysobacter pythonis sp. nov. isolated from royal pythons (Python regius).</title>
        <authorList>
            <person name="Hans-Juergen B."/>
            <person name="Huptas C."/>
            <person name="Sandra B."/>
            <person name="Igor L."/>
            <person name="Joachim S."/>
            <person name="Siegfried S."/>
            <person name="Mareike W."/>
            <person name="Peter K."/>
        </authorList>
    </citation>
    <scope>NUCLEOTIDE SEQUENCE [LARGE SCALE GENOMIC DNA]</scope>
    <source>
        <strain evidence="4 5">4284/11</strain>
    </source>
</reference>
<keyword evidence="5" id="KW-1185">Reference proteome</keyword>
<feature type="compositionally biased region" description="Low complexity" evidence="1">
    <location>
        <begin position="274"/>
        <end position="283"/>
    </location>
</feature>
<keyword evidence="2" id="KW-0472">Membrane</keyword>
<dbReference type="InterPro" id="IPR012495">
    <property type="entry name" value="TadE-like_dom"/>
</dbReference>
<proteinExistence type="predicted"/>
<feature type="compositionally biased region" description="Low complexity" evidence="1">
    <location>
        <begin position="299"/>
        <end position="309"/>
    </location>
</feature>
<comment type="caution">
    <text evidence="4">The sequence shown here is derived from an EMBL/GenBank/DDBJ whole genome shotgun (WGS) entry which is preliminary data.</text>
</comment>
<dbReference type="Proteomes" id="UP000275012">
    <property type="component" value="Unassembled WGS sequence"/>
</dbReference>
<evidence type="ECO:0000313" key="5">
    <source>
        <dbReference type="Proteomes" id="UP000275012"/>
    </source>
</evidence>
<dbReference type="Pfam" id="PF07811">
    <property type="entry name" value="TadE"/>
    <property type="match status" value="1"/>
</dbReference>
<feature type="transmembrane region" description="Helical" evidence="2">
    <location>
        <begin position="6"/>
        <end position="30"/>
    </location>
</feature>
<gene>
    <name evidence="4" type="ORF">EBB59_04065</name>
</gene>
<dbReference type="EMBL" id="RFLY01000004">
    <property type="protein sequence ID" value="RMH93889.1"/>
    <property type="molecule type" value="Genomic_DNA"/>
</dbReference>
<dbReference type="AlphaFoldDB" id="A0A3M2I2T3"/>
<evidence type="ECO:0000256" key="2">
    <source>
        <dbReference type="SAM" id="Phobius"/>
    </source>
</evidence>
<sequence length="365" mass="41087">MAGQSIVEFIIAVPVLLFLVLATVQFVLFYRAKSTLDYAALEAARAGAVHGAKMSEIKKGLAQGLTPLFTTESSLAGISKARAKAGYEVNHPLYTKVEIISPTRAMWNEHKERQYNGRYALPNDNLSFRDARVGRSGVNVQDANILKVKVTYQYPLVVPFVGWVLQGKSLFVKSSNAFDNGGLHRLSGRLPIESYAIVRMQSPIYDIDRPVPAAFGRRRRHRRGRNGRHPHQRAGRFRRYRAGQTDSGRITLQWRPIAHRVHRRGRARLHVAAKRSGSAHAAAGSGGRHRLAGARRPDQPLLRPRQPLRGHGDDERLPEAGLGHPQRQECRALEIPWQQPTRTGWQQCRRHVVGPGNRFRARVHR</sequence>
<keyword evidence="2" id="KW-1133">Transmembrane helix</keyword>
<feature type="region of interest" description="Disordered" evidence="1">
    <location>
        <begin position="272"/>
        <end position="326"/>
    </location>
</feature>
<evidence type="ECO:0000256" key="1">
    <source>
        <dbReference type="SAM" id="MobiDB-lite"/>
    </source>
</evidence>
<evidence type="ECO:0000313" key="4">
    <source>
        <dbReference type="EMBL" id="RMH93889.1"/>
    </source>
</evidence>
<accession>A0A3M2I2T3</accession>
<feature type="domain" description="TadE-like" evidence="3">
    <location>
        <begin position="3"/>
        <end position="45"/>
    </location>
</feature>